<keyword evidence="1" id="KW-0812">Transmembrane</keyword>
<evidence type="ECO:0000313" key="2">
    <source>
        <dbReference type="EMBL" id="KAL1509799.1"/>
    </source>
</evidence>
<name>A0ABD1F3J6_HYPHA</name>
<dbReference type="EMBL" id="JBDJPC010000003">
    <property type="protein sequence ID" value="KAL1509799.1"/>
    <property type="molecule type" value="Genomic_DNA"/>
</dbReference>
<reference evidence="2 3" key="1">
    <citation type="submission" date="2024-05" db="EMBL/GenBank/DDBJ databases">
        <title>Genetic variation in Jamaican populations of the coffee berry borer (Hypothenemus hampei).</title>
        <authorList>
            <person name="Errbii M."/>
            <person name="Myrie A."/>
        </authorList>
    </citation>
    <scope>NUCLEOTIDE SEQUENCE [LARGE SCALE GENOMIC DNA]</scope>
    <source>
        <strain evidence="2">JA-Hopewell-2020-01-JO</strain>
        <tissue evidence="2">Whole body</tissue>
    </source>
</reference>
<accession>A0ABD1F3J6</accession>
<keyword evidence="3" id="KW-1185">Reference proteome</keyword>
<keyword evidence="1" id="KW-0472">Membrane</keyword>
<organism evidence="2 3">
    <name type="scientific">Hypothenemus hampei</name>
    <name type="common">Coffee berry borer</name>
    <dbReference type="NCBI Taxonomy" id="57062"/>
    <lineage>
        <taxon>Eukaryota</taxon>
        <taxon>Metazoa</taxon>
        <taxon>Ecdysozoa</taxon>
        <taxon>Arthropoda</taxon>
        <taxon>Hexapoda</taxon>
        <taxon>Insecta</taxon>
        <taxon>Pterygota</taxon>
        <taxon>Neoptera</taxon>
        <taxon>Endopterygota</taxon>
        <taxon>Coleoptera</taxon>
        <taxon>Polyphaga</taxon>
        <taxon>Cucujiformia</taxon>
        <taxon>Curculionidae</taxon>
        <taxon>Scolytinae</taxon>
        <taxon>Hypothenemus</taxon>
    </lineage>
</organism>
<dbReference type="Proteomes" id="UP001566132">
    <property type="component" value="Unassembled WGS sequence"/>
</dbReference>
<sequence>MFSNGAHVKIVDYVNFYFEKRKLFVITKIIMIKSHLIILFCWIWCVQGEPIGIRPVQFIPRATSFVRRTDIYKGIPEFGSDLSAENDVLTFHLDNIPVHTTPDYSNGLAYPDPFLRTGIQAKLLASHLYSKELFFDDIPHLRAVLYNQKQRYENGISPHHLGSLRPETPWYRFRKIDAFTGIY</sequence>
<proteinExistence type="predicted"/>
<comment type="caution">
    <text evidence="2">The sequence shown here is derived from an EMBL/GenBank/DDBJ whole genome shotgun (WGS) entry which is preliminary data.</text>
</comment>
<dbReference type="AlphaFoldDB" id="A0ABD1F3J6"/>
<feature type="transmembrane region" description="Helical" evidence="1">
    <location>
        <begin position="23"/>
        <end position="45"/>
    </location>
</feature>
<keyword evidence="1" id="KW-1133">Transmembrane helix</keyword>
<gene>
    <name evidence="2" type="ORF">ABEB36_004481</name>
</gene>
<evidence type="ECO:0000256" key="1">
    <source>
        <dbReference type="SAM" id="Phobius"/>
    </source>
</evidence>
<evidence type="ECO:0000313" key="3">
    <source>
        <dbReference type="Proteomes" id="UP001566132"/>
    </source>
</evidence>
<protein>
    <submittedName>
        <fullName evidence="2">Uncharacterized protein</fullName>
    </submittedName>
</protein>